<dbReference type="GO" id="GO:0003723">
    <property type="term" value="F:RNA binding"/>
    <property type="evidence" value="ECO:0007669"/>
    <property type="project" value="InterPro"/>
</dbReference>
<dbReference type="SUPFAM" id="SSF56037">
    <property type="entry name" value="PheT/TilS domain"/>
    <property type="match status" value="1"/>
</dbReference>
<reference evidence="2" key="1">
    <citation type="submission" date="2018-05" db="EMBL/GenBank/DDBJ databases">
        <authorList>
            <person name="Lanie J.A."/>
            <person name="Ng W.-L."/>
            <person name="Kazmierczak K.M."/>
            <person name="Andrzejewski T.M."/>
            <person name="Davidsen T.M."/>
            <person name="Wayne K.J."/>
            <person name="Tettelin H."/>
            <person name="Glass J.I."/>
            <person name="Rusch D."/>
            <person name="Podicherti R."/>
            <person name="Tsui H.-C.T."/>
            <person name="Winkler M.E."/>
        </authorList>
    </citation>
    <scope>NUCLEOTIDE SEQUENCE</scope>
</reference>
<dbReference type="AlphaFoldDB" id="A0A381XF69"/>
<dbReference type="GO" id="GO:0004826">
    <property type="term" value="F:phenylalanine-tRNA ligase activity"/>
    <property type="evidence" value="ECO:0007669"/>
    <property type="project" value="InterPro"/>
</dbReference>
<dbReference type="InterPro" id="IPR020825">
    <property type="entry name" value="Phe-tRNA_synthase-like_B3/B4"/>
</dbReference>
<feature type="domain" description="B3/B4 tRNA-binding" evidence="1">
    <location>
        <begin position="62"/>
        <end position="216"/>
    </location>
</feature>
<proteinExistence type="predicted"/>
<gene>
    <name evidence="2" type="ORF">METZ01_LOCUS115767</name>
</gene>
<accession>A0A381XF69</accession>
<name>A0A381XF69_9ZZZZ</name>
<evidence type="ECO:0000259" key="1">
    <source>
        <dbReference type="SMART" id="SM00873"/>
    </source>
</evidence>
<dbReference type="InterPro" id="IPR005146">
    <property type="entry name" value="B3/B4_tRNA-bd"/>
</dbReference>
<dbReference type="Gene3D" id="3.50.40.10">
    <property type="entry name" value="Phenylalanyl-trna Synthetase, Chain B, domain 3"/>
    <property type="match status" value="1"/>
</dbReference>
<protein>
    <recommendedName>
        <fullName evidence="1">B3/B4 tRNA-binding domain-containing protein</fullName>
    </recommendedName>
</protein>
<sequence length="234" mass="26131">MNHFQVDPKVYHSFPGMRLAIAVTEGLDNRTAQVPVSELWQQTWQSVTQLGVDDARVHPYVKAWRENFAALGVSMKRFPTSIEAMLRRALKGGEAFSINPLVDFYNALSLQYVCPAGAFDLGVLEKPLALRLTTGEDRFTALDSSESIAVPEGEIAYTSGTDILTRHFMWRQSQLALVTPDSTRIFMVSEIPSLAGEPVAEAMRESMVVGLRDLFGLECQSFLMTNDQPSIRWN</sequence>
<evidence type="ECO:0000313" key="2">
    <source>
        <dbReference type="EMBL" id="SVA62913.1"/>
    </source>
</evidence>
<dbReference type="EMBL" id="UINC01014820">
    <property type="protein sequence ID" value="SVA62913.1"/>
    <property type="molecule type" value="Genomic_DNA"/>
</dbReference>
<dbReference type="SMART" id="SM00873">
    <property type="entry name" value="B3_4"/>
    <property type="match status" value="1"/>
</dbReference>
<dbReference type="Pfam" id="PF03483">
    <property type="entry name" value="B3_4"/>
    <property type="match status" value="1"/>
</dbReference>
<dbReference type="PANTHER" id="PTHR39209">
    <property type="match status" value="1"/>
</dbReference>
<dbReference type="PANTHER" id="PTHR39209:SF2">
    <property type="entry name" value="CYTOPLASMIC PROTEIN"/>
    <property type="match status" value="1"/>
</dbReference>
<organism evidence="2">
    <name type="scientific">marine metagenome</name>
    <dbReference type="NCBI Taxonomy" id="408172"/>
    <lineage>
        <taxon>unclassified sequences</taxon>
        <taxon>metagenomes</taxon>
        <taxon>ecological metagenomes</taxon>
    </lineage>
</organism>